<evidence type="ECO:0000313" key="2">
    <source>
        <dbReference type="Proteomes" id="UP000216475"/>
    </source>
</evidence>
<dbReference type="Proteomes" id="UP000216475">
    <property type="component" value="Unassembled WGS sequence"/>
</dbReference>
<organism evidence="1 2">
    <name type="scientific">Terribacillus saccharophilus</name>
    <dbReference type="NCBI Taxonomy" id="361277"/>
    <lineage>
        <taxon>Bacteria</taxon>
        <taxon>Bacillati</taxon>
        <taxon>Bacillota</taxon>
        <taxon>Bacilli</taxon>
        <taxon>Bacillales</taxon>
        <taxon>Bacillaceae</taxon>
        <taxon>Terribacillus</taxon>
    </lineage>
</organism>
<comment type="caution">
    <text evidence="1">The sequence shown here is derived from an EMBL/GenBank/DDBJ whole genome shotgun (WGS) entry which is preliminary data.</text>
</comment>
<name>A0A268HCI9_9BACI</name>
<accession>A0A268HCI9</accession>
<evidence type="ECO:0000313" key="1">
    <source>
        <dbReference type="EMBL" id="PAE07588.1"/>
    </source>
</evidence>
<gene>
    <name evidence="1" type="ORF">CHI12_10495</name>
</gene>
<proteinExistence type="predicted"/>
<evidence type="ECO:0008006" key="3">
    <source>
        <dbReference type="Google" id="ProtNLM"/>
    </source>
</evidence>
<dbReference type="AlphaFoldDB" id="A0A268HCI9"/>
<sequence>MKHHHHHNHMQGDPAASEVTVTVSYSEGTITIKLEDDGGHAPELAIAHEKDMHIIIVSEDLKEYHHVHSETKGKGVYAVRQELKSGQYIVFLDIKPIEKSYFVSPIPLRIEDTETKEASLDADADNKTKIVNRKKVTLEPVNAKVGEESPLVFNLHGENPKTYLGALGHVVAVDEHAKHYVHIHPNNDNETIFDAHFSEAGTYKLWAEFNFEDAGVLVFPFVIEVKPS</sequence>
<protein>
    <recommendedName>
        <fullName evidence="3">Secreted protein</fullName>
    </recommendedName>
</protein>
<dbReference type="RefSeq" id="WP_095270400.1">
    <property type="nucleotide sequence ID" value="NZ_NPBH01000043.1"/>
</dbReference>
<dbReference type="EMBL" id="NPBH01000043">
    <property type="protein sequence ID" value="PAE07588.1"/>
    <property type="molecule type" value="Genomic_DNA"/>
</dbReference>
<reference evidence="1 2" key="1">
    <citation type="submission" date="2017-07" db="EMBL/GenBank/DDBJ databases">
        <title>Isolation and whole genome analysis of endospore-forming bacteria from heroin.</title>
        <authorList>
            <person name="Kalinowski J."/>
            <person name="Ahrens B."/>
            <person name="Al-Dilaimi A."/>
            <person name="Winkler A."/>
            <person name="Wibberg D."/>
            <person name="Schleenbecker U."/>
            <person name="Ruckert C."/>
            <person name="Wolfel R."/>
            <person name="Grass G."/>
        </authorList>
    </citation>
    <scope>NUCLEOTIDE SEQUENCE [LARGE SCALE GENOMIC DNA]</scope>
    <source>
        <strain evidence="1 2">7509</strain>
    </source>
</reference>